<dbReference type="GO" id="GO:0003677">
    <property type="term" value="F:DNA binding"/>
    <property type="evidence" value="ECO:0007669"/>
    <property type="project" value="InterPro"/>
</dbReference>
<dbReference type="Pfam" id="PF19054">
    <property type="entry name" value="DUF5753"/>
    <property type="match status" value="1"/>
</dbReference>
<protein>
    <submittedName>
        <fullName evidence="2">Transcriptional regulator with XRE-family HTH domain</fullName>
    </submittedName>
</protein>
<dbReference type="SMART" id="SM00530">
    <property type="entry name" value="HTH_XRE"/>
    <property type="match status" value="1"/>
</dbReference>
<dbReference type="Pfam" id="PF13560">
    <property type="entry name" value="HTH_31"/>
    <property type="match status" value="1"/>
</dbReference>
<comment type="caution">
    <text evidence="2">The sequence shown here is derived from an EMBL/GenBank/DDBJ whole genome shotgun (WGS) entry which is preliminary data.</text>
</comment>
<dbReference type="InterPro" id="IPR010982">
    <property type="entry name" value="Lambda_DNA-bd_dom_sf"/>
</dbReference>
<organism evidence="2 3">
    <name type="scientific">Actinopolyspora biskrensis</name>
    <dbReference type="NCBI Taxonomy" id="1470178"/>
    <lineage>
        <taxon>Bacteria</taxon>
        <taxon>Bacillati</taxon>
        <taxon>Actinomycetota</taxon>
        <taxon>Actinomycetes</taxon>
        <taxon>Actinopolysporales</taxon>
        <taxon>Actinopolysporaceae</taxon>
        <taxon>Actinopolyspora</taxon>
    </lineage>
</organism>
<feature type="domain" description="HTH cro/C1-type" evidence="1">
    <location>
        <begin position="22"/>
        <end position="81"/>
    </location>
</feature>
<dbReference type="InterPro" id="IPR043917">
    <property type="entry name" value="DUF5753"/>
</dbReference>
<dbReference type="InterPro" id="IPR001387">
    <property type="entry name" value="Cro/C1-type_HTH"/>
</dbReference>
<sequence>MTATDGDVVSSTVRRWQLTESLRQLREQAGFTMAEAADELRKQPGKWSRSKLQRIETRDQKVKYREVEQLLDLYEVTDTELRGWLLELATTANERGYWLAIRKEFPQDFRDVLAVEGALVAQRQLETTVIPGLLQTQDWARAVMTGGSPGLSEEAIERRVMARMARQQVLTRSEPLKLHVIIDESVLERPVGSDAVMRQQLRELVEHARRDHITIQVLPKSAGATPAVDGPFSILTLPDPIPDFGYAEAPGGTLYIEDREEVRNYTLRFGILTERALSPEDSTRRIDEAARLYG</sequence>
<accession>A0A852YYJ5</accession>
<dbReference type="Gene3D" id="1.10.260.40">
    <property type="entry name" value="lambda repressor-like DNA-binding domains"/>
    <property type="match status" value="1"/>
</dbReference>
<evidence type="ECO:0000313" key="2">
    <source>
        <dbReference type="EMBL" id="NYH79080.1"/>
    </source>
</evidence>
<evidence type="ECO:0000259" key="1">
    <source>
        <dbReference type="PROSITE" id="PS50943"/>
    </source>
</evidence>
<evidence type="ECO:0000313" key="3">
    <source>
        <dbReference type="Proteomes" id="UP000548304"/>
    </source>
</evidence>
<dbReference type="PROSITE" id="PS50943">
    <property type="entry name" value="HTH_CROC1"/>
    <property type="match status" value="1"/>
</dbReference>
<dbReference type="CDD" id="cd00093">
    <property type="entry name" value="HTH_XRE"/>
    <property type="match status" value="1"/>
</dbReference>
<dbReference type="Proteomes" id="UP000548304">
    <property type="component" value="Unassembled WGS sequence"/>
</dbReference>
<proteinExistence type="predicted"/>
<gene>
    <name evidence="2" type="ORF">FHR84_002414</name>
</gene>
<reference evidence="2 3" key="1">
    <citation type="submission" date="2020-07" db="EMBL/GenBank/DDBJ databases">
        <title>Genomic Encyclopedia of Type Strains, Phase III (KMG-III): the genomes of soil and plant-associated and newly described type strains.</title>
        <authorList>
            <person name="Whitman W."/>
        </authorList>
    </citation>
    <scope>NUCLEOTIDE SEQUENCE [LARGE SCALE GENOMIC DNA]</scope>
    <source>
        <strain evidence="2 3">CECT 8576</strain>
    </source>
</reference>
<name>A0A852YYJ5_9ACTN</name>
<keyword evidence="3" id="KW-1185">Reference proteome</keyword>
<dbReference type="AlphaFoldDB" id="A0A852YYJ5"/>
<dbReference type="RefSeq" id="WP_179535531.1">
    <property type="nucleotide sequence ID" value="NZ_JACBYW010000004.1"/>
</dbReference>
<dbReference type="SUPFAM" id="SSF47413">
    <property type="entry name" value="lambda repressor-like DNA-binding domains"/>
    <property type="match status" value="1"/>
</dbReference>
<dbReference type="EMBL" id="JACBYW010000004">
    <property type="protein sequence ID" value="NYH79080.1"/>
    <property type="molecule type" value="Genomic_DNA"/>
</dbReference>